<evidence type="ECO:0000313" key="3">
    <source>
        <dbReference type="EMBL" id="TVS29077.1"/>
    </source>
</evidence>
<organism evidence="3 4">
    <name type="scientific">Corynebacterium sanguinis</name>
    <dbReference type="NCBI Taxonomy" id="2594913"/>
    <lineage>
        <taxon>Bacteria</taxon>
        <taxon>Bacillati</taxon>
        <taxon>Actinomycetota</taxon>
        <taxon>Actinomycetes</taxon>
        <taxon>Mycobacteriales</taxon>
        <taxon>Corynebacteriaceae</taxon>
        <taxon>Corynebacterium</taxon>
    </lineage>
</organism>
<accession>A0A6C1U2N5</accession>
<keyword evidence="5" id="KW-1185">Reference proteome</keyword>
<name>A0A6C1U2N5_9CORY</name>
<dbReference type="AlphaFoldDB" id="A0A6C1U2N5"/>
<dbReference type="SUPFAM" id="SSF51182">
    <property type="entry name" value="RmlC-like cupins"/>
    <property type="match status" value="1"/>
</dbReference>
<dbReference type="InterPro" id="IPR014710">
    <property type="entry name" value="RmlC-like_jellyroll"/>
</dbReference>
<dbReference type="PANTHER" id="PTHR43346:SF1">
    <property type="entry name" value="QUERCETIN 2,3-DIOXYGENASE-RELATED"/>
    <property type="match status" value="1"/>
</dbReference>
<dbReference type="RefSeq" id="WP_144318480.1">
    <property type="nucleotide sequence ID" value="NZ_CP038157.1"/>
</dbReference>
<evidence type="ECO:0000259" key="1">
    <source>
        <dbReference type="Pfam" id="PF07883"/>
    </source>
</evidence>
<gene>
    <name evidence="3" type="ORF">EKI59_04495</name>
    <name evidence="2" type="ORF">H0H28_04985</name>
</gene>
<proteinExistence type="predicted"/>
<dbReference type="GeneID" id="74902866"/>
<dbReference type="Gene3D" id="2.60.120.10">
    <property type="entry name" value="Jelly Rolls"/>
    <property type="match status" value="1"/>
</dbReference>
<reference evidence="2 5" key="2">
    <citation type="submission" date="2020-07" db="EMBL/GenBank/DDBJ databases">
        <authorList>
            <person name="Khare M."/>
        </authorList>
    </citation>
    <scope>NUCLEOTIDE SEQUENCE [LARGE SCALE GENOMIC DNA]</scope>
    <source>
        <strain evidence="2 5">P8776</strain>
    </source>
</reference>
<dbReference type="Pfam" id="PF07883">
    <property type="entry name" value="Cupin_2"/>
    <property type="match status" value="1"/>
</dbReference>
<dbReference type="Proteomes" id="UP000580709">
    <property type="component" value="Unassembled WGS sequence"/>
</dbReference>
<sequence>MSHGTGDHGPKPYAVDIEKATVDNDAFRDTLWTGEHLQLTVMTIPAGGEIGAEIHDDHDQFLRLEAGSLRAMIGTSETELELDETVHDDFAIFVPAGKWHNFVNEGDEPAKLYSIYAAPEHKHGTFHATKADADAAEH</sequence>
<dbReference type="PANTHER" id="PTHR43346">
    <property type="entry name" value="LIGAND BINDING DOMAIN PROTEIN, PUTATIVE (AFU_ORTHOLOGUE AFUA_6G14370)-RELATED"/>
    <property type="match status" value="1"/>
</dbReference>
<dbReference type="EMBL" id="RXIR01000007">
    <property type="protein sequence ID" value="TVS29077.1"/>
    <property type="molecule type" value="Genomic_DNA"/>
</dbReference>
<dbReference type="EMBL" id="JACEOR010000173">
    <property type="protein sequence ID" value="MBA4504690.1"/>
    <property type="molecule type" value="Genomic_DNA"/>
</dbReference>
<evidence type="ECO:0000313" key="2">
    <source>
        <dbReference type="EMBL" id="MBA4504690.1"/>
    </source>
</evidence>
<dbReference type="CDD" id="cd02223">
    <property type="entry name" value="cupin_Bh2720-like"/>
    <property type="match status" value="1"/>
</dbReference>
<dbReference type="OrthoDB" id="3231985at2"/>
<feature type="domain" description="Cupin type-2" evidence="1">
    <location>
        <begin position="41"/>
        <end position="116"/>
    </location>
</feature>
<comment type="caution">
    <text evidence="3">The sequence shown here is derived from an EMBL/GenBank/DDBJ whole genome shotgun (WGS) entry which is preliminary data.</text>
</comment>
<dbReference type="Proteomes" id="UP000336646">
    <property type="component" value="Unassembled WGS sequence"/>
</dbReference>
<protein>
    <submittedName>
        <fullName evidence="3">Cupin domain-containing protein</fullName>
    </submittedName>
</protein>
<evidence type="ECO:0000313" key="4">
    <source>
        <dbReference type="Proteomes" id="UP000336646"/>
    </source>
</evidence>
<dbReference type="InterPro" id="IPR013096">
    <property type="entry name" value="Cupin_2"/>
</dbReference>
<evidence type="ECO:0000313" key="5">
    <source>
        <dbReference type="Proteomes" id="UP000580709"/>
    </source>
</evidence>
<dbReference type="InterPro" id="IPR011051">
    <property type="entry name" value="RmlC_Cupin_sf"/>
</dbReference>
<dbReference type="InterPro" id="IPR052538">
    <property type="entry name" value="Flavonoid_dioxygenase-like"/>
</dbReference>
<reference evidence="3 4" key="1">
    <citation type="submission" date="2018-12" db="EMBL/GenBank/DDBJ databases">
        <title>Corynebacterium sanguinis sp. nov., a clinically-associated and environmental corynebacterium.</title>
        <authorList>
            <person name="Gonzales-Siles L."/>
            <person name="Jaen-Luchoro D."/>
            <person name="Cardew S."/>
            <person name="Inganas E."/>
            <person name="Ohlen M."/>
            <person name="Jensie-Markopolous S."/>
            <person name="Pinyeiro-Iglesias B."/>
            <person name="Molin K."/>
            <person name="Skovbjerg S."/>
            <person name="Svensson-Stadler L."/>
            <person name="Funke G."/>
            <person name="Moore E.R.B."/>
        </authorList>
    </citation>
    <scope>NUCLEOTIDE SEQUENCE [LARGE SCALE GENOMIC DNA]</scope>
    <source>
        <strain evidence="3 4">58734</strain>
    </source>
</reference>